<dbReference type="PANTHER" id="PTHR46312:SF2">
    <property type="entry name" value="NUCLEOTIDE-BINDING OLIGOMERIZATION DOMAIN-CONTAINING PROTEIN 2-LIKE"/>
    <property type="match status" value="1"/>
</dbReference>
<dbReference type="SUPFAM" id="SSF52540">
    <property type="entry name" value="P-loop containing nucleoside triphosphate hydrolases"/>
    <property type="match status" value="1"/>
</dbReference>
<keyword evidence="3" id="KW-1185">Reference proteome</keyword>
<dbReference type="InterPro" id="IPR055496">
    <property type="entry name" value="DUF7068"/>
</dbReference>
<dbReference type="VEuPathDB" id="FungiDB:F4678DRAFT_427013"/>
<name>A0A9W8TH48_9PEZI</name>
<dbReference type="InterPro" id="IPR029058">
    <property type="entry name" value="AB_hydrolase_fold"/>
</dbReference>
<dbReference type="PANTHER" id="PTHR46312">
    <property type="entry name" value="NACHT DOMAIN-CONTAINING PROTEIN"/>
    <property type="match status" value="1"/>
</dbReference>
<reference evidence="2" key="1">
    <citation type="submission" date="2022-07" db="EMBL/GenBank/DDBJ databases">
        <title>Genome Sequence of Xylaria arbuscula.</title>
        <authorList>
            <person name="Buettner E."/>
        </authorList>
    </citation>
    <scope>NUCLEOTIDE SEQUENCE</scope>
    <source>
        <strain evidence="2">VT107</strain>
    </source>
</reference>
<proteinExistence type="predicted"/>
<dbReference type="SUPFAM" id="SSF53474">
    <property type="entry name" value="alpha/beta-Hydrolases"/>
    <property type="match status" value="1"/>
</dbReference>
<feature type="domain" description="NACHT" evidence="1">
    <location>
        <begin position="438"/>
        <end position="538"/>
    </location>
</feature>
<evidence type="ECO:0000259" key="1">
    <source>
        <dbReference type="PROSITE" id="PS50837"/>
    </source>
</evidence>
<dbReference type="Pfam" id="PF23238">
    <property type="entry name" value="DUF7068"/>
    <property type="match status" value="1"/>
</dbReference>
<dbReference type="AlphaFoldDB" id="A0A9W8TH48"/>
<dbReference type="InterPro" id="IPR027417">
    <property type="entry name" value="P-loop_NTPase"/>
</dbReference>
<dbReference type="PROSITE" id="PS50837">
    <property type="entry name" value="NACHT"/>
    <property type="match status" value="1"/>
</dbReference>
<dbReference type="InterPro" id="IPR007111">
    <property type="entry name" value="NACHT_NTPase"/>
</dbReference>
<dbReference type="Proteomes" id="UP001148614">
    <property type="component" value="Unassembled WGS sequence"/>
</dbReference>
<dbReference type="Gene3D" id="3.40.50.300">
    <property type="entry name" value="P-loop containing nucleotide triphosphate hydrolases"/>
    <property type="match status" value="1"/>
</dbReference>
<comment type="caution">
    <text evidence="2">The sequence shown here is derived from an EMBL/GenBank/DDBJ whole genome shotgun (WGS) entry which is preliminary data.</text>
</comment>
<gene>
    <name evidence="2" type="ORF">NPX13_g9830</name>
</gene>
<accession>A0A9W8TH48</accession>
<protein>
    <recommendedName>
        <fullName evidence="1">NACHT domain-containing protein</fullName>
    </recommendedName>
</protein>
<evidence type="ECO:0000313" key="2">
    <source>
        <dbReference type="EMBL" id="KAJ3557909.1"/>
    </source>
</evidence>
<organism evidence="2 3">
    <name type="scientific">Xylaria arbuscula</name>
    <dbReference type="NCBI Taxonomy" id="114810"/>
    <lineage>
        <taxon>Eukaryota</taxon>
        <taxon>Fungi</taxon>
        <taxon>Dikarya</taxon>
        <taxon>Ascomycota</taxon>
        <taxon>Pezizomycotina</taxon>
        <taxon>Sordariomycetes</taxon>
        <taxon>Xylariomycetidae</taxon>
        <taxon>Xylariales</taxon>
        <taxon>Xylariaceae</taxon>
        <taxon>Xylaria</taxon>
    </lineage>
</organism>
<sequence length="959" mass="110253">MCNVLSKLQRHFTSPAIAIHEQQQHLDTVDSRVGLVQQFPDPEDPVATRSAIVDVVALHGLRAQSPKTWIAWKDGQSAASGEVNWLQDPKMLPSKIPQARILTYDWNANYAEDASADRFQGHANALLNRLQQNRRDNERSNHPLVFIASCFGGLLLAKALTRAAHQDQASEAYRIFKSTAGIIFLGTPFRGSWEEGYYLAKYRYYSRQDKGFECSEELIQYLRHDGRSDARGGPSPLDDMVREFAEVINSDKYRSKIVFFYETGYTKLKSHVGDLPADQLDIDSSKSVVSQSSACLDGFPRFGLDVRHNLLHKHANPKGDAFKQIAKQVKDLVEKAIQGTPDTLIRNKHYTDKYLKITRLLGEPLPMEQCYINLAIVWRPGDEPRRSGGRSDDPLSNASPFSLSARLKVQTPDQNSQVKLQTLFDPRKMPDGQTKTPRRVLIRGRAGIGKTTLCKKIVHDFLRGRIWEKLFTRVLWLPLRRLKQMEYRKYDLGEVLHHVYFQGHRNASNYSESLWDALHETKYQDTLFILDGVDEVSEFLDLEHSGHHLLQSLFNMPNAIITTRPHTTIPYDFQNLDIELETIGFLPDEVQAYLERVVQDSGRVQDIQQLLQKHWLFQSLARIPIQLDALSSLWDHSSSDEEIPKTMTGVYKAIVQRLWQKKDVTRLGKLPTSGAKHVPYEEIDARIEPIEKVVEHLAFSGMYNDVVELQPQDRGAILRLVRLPEGWDTLDKCLGNISFLRTSDPLPPFNSQRSYHFLHLTFQEFFAAQYFARQWRANNELDYCDFKTKKWAKISPTRFLQQHKYNARYDIVWRFAIGLLDNNGKDDFLAAIQQEPFDLLGPTHQRLMMHCLTEVDHQTEHRCHAEETLAQWLLYECDLADRPMLAEESEFPERSLELALAKGSNKQRATILHYLNRPSRYLSDTGVEAIVGLFKDADRDVRRAAAYALGSNRTYRARP</sequence>
<dbReference type="EMBL" id="JANPWZ010002546">
    <property type="protein sequence ID" value="KAJ3557909.1"/>
    <property type="molecule type" value="Genomic_DNA"/>
</dbReference>
<dbReference type="Pfam" id="PF05729">
    <property type="entry name" value="NACHT"/>
    <property type="match status" value="1"/>
</dbReference>
<dbReference type="VEuPathDB" id="FungiDB:F4678DRAFT_483902"/>
<evidence type="ECO:0000313" key="3">
    <source>
        <dbReference type="Proteomes" id="UP001148614"/>
    </source>
</evidence>